<sequence>MKRLLTVYSIATIFGLSAVASEGLLEKAKNTGLKAIPENKIELYKLIDNPKNPITDEKVELGKKLFFDPRLSKSGLISCNSCHNLATGGVDGVDAATGHKWTQNPHHLNSPTVYNAVFMQKQFWDGRSPDLEDQAQGPIQAAPEMAATKEHVEKVVNSIPAYVKAFKHAYNDPKFKPTFKDVADVIAVFERTLVTPSRFDEFLNGCDKALSKKEKEGLKIFIDKGCVSCHNGVGLGGTMQPFPAVGKYKYANIGDFKGDKNGLVKTPTLRNILQTRPYFHNGAVWDIKEAIKIMGETQLGVKITDEEADKIKAFFKSLTGKKPYIRYPELPASTNKTPKPDLH</sequence>
<keyword evidence="2 8" id="KW-0349">Heme</keyword>
<comment type="PTM">
    <text evidence="8">Binds 2 heme groups per subunit.</text>
</comment>
<comment type="cofactor">
    <cofactor evidence="8">
        <name>heme</name>
        <dbReference type="ChEBI" id="CHEBI:30413"/>
    </cofactor>
    <text evidence="8">Binds 2 heme groups.</text>
</comment>
<dbReference type="GO" id="GO:0004130">
    <property type="term" value="F:cytochrome-c peroxidase activity"/>
    <property type="evidence" value="ECO:0007669"/>
    <property type="project" value="TreeGrafter"/>
</dbReference>
<reference evidence="11 12" key="1">
    <citation type="submission" date="2016-10" db="EMBL/GenBank/DDBJ databases">
        <authorList>
            <person name="de Groot N.N."/>
        </authorList>
    </citation>
    <scope>NUCLEOTIDE SEQUENCE [LARGE SCALE GENOMIC DNA]</scope>
    <source>
        <strain evidence="11 12">EP1-55-1</strain>
    </source>
</reference>
<dbReference type="GO" id="GO:0020037">
    <property type="term" value="F:heme binding"/>
    <property type="evidence" value="ECO:0007669"/>
    <property type="project" value="InterPro"/>
</dbReference>
<protein>
    <submittedName>
        <fullName evidence="11">Cytochrome c peroxidase</fullName>
    </submittedName>
</protein>
<evidence type="ECO:0000256" key="8">
    <source>
        <dbReference type="PIRSR" id="PIRSR000294-1"/>
    </source>
</evidence>
<feature type="binding site" description="covalent" evidence="8">
    <location>
        <position position="79"/>
    </location>
    <ligand>
        <name>heme c</name>
        <dbReference type="ChEBI" id="CHEBI:61717"/>
        <label>1</label>
    </ligand>
</feature>
<keyword evidence="11" id="KW-0575">Peroxidase</keyword>
<gene>
    <name evidence="11" type="ORF">SAMN05216234_11925</name>
</gene>
<dbReference type="GO" id="GO:0009055">
    <property type="term" value="F:electron transfer activity"/>
    <property type="evidence" value="ECO:0007669"/>
    <property type="project" value="InterPro"/>
</dbReference>
<dbReference type="PANTHER" id="PTHR30600">
    <property type="entry name" value="CYTOCHROME C PEROXIDASE-RELATED"/>
    <property type="match status" value="1"/>
</dbReference>
<evidence type="ECO:0000256" key="9">
    <source>
        <dbReference type="PIRSR" id="PIRSR000294-2"/>
    </source>
</evidence>
<accession>A0A1I5QB79</accession>
<feature type="binding site" description="axial binding residue" evidence="9">
    <location>
        <position position="83"/>
    </location>
    <ligand>
        <name>heme c</name>
        <dbReference type="ChEBI" id="CHEBI:61717"/>
        <label>1</label>
    </ligand>
    <ligandPart>
        <name>Fe</name>
        <dbReference type="ChEBI" id="CHEBI:18248"/>
    </ligandPart>
</feature>
<feature type="binding site" description="axial binding residue" evidence="9">
    <location>
        <position position="99"/>
    </location>
    <ligand>
        <name>heme c</name>
        <dbReference type="ChEBI" id="CHEBI:61717"/>
        <label>1</label>
    </ligand>
    <ligandPart>
        <name>Fe</name>
        <dbReference type="ChEBI" id="CHEBI:18248"/>
    </ligandPart>
</feature>
<dbReference type="GO" id="GO:0046872">
    <property type="term" value="F:metal ion binding"/>
    <property type="evidence" value="ECO:0007669"/>
    <property type="project" value="UniProtKB-KW"/>
</dbReference>
<dbReference type="PIRSF" id="PIRSF000294">
    <property type="entry name" value="Cytochrome-c_peroxidase"/>
    <property type="match status" value="1"/>
</dbReference>
<dbReference type="InterPro" id="IPR009056">
    <property type="entry name" value="Cyt_c-like_dom"/>
</dbReference>
<keyword evidence="3 9" id="KW-0479">Metal-binding</keyword>
<keyword evidence="5" id="KW-0574">Periplasm</keyword>
<dbReference type="InterPro" id="IPR004852">
    <property type="entry name" value="Di-haem_cyt_c_peroxidsae"/>
</dbReference>
<evidence type="ECO:0000256" key="2">
    <source>
        <dbReference type="ARBA" id="ARBA00022617"/>
    </source>
</evidence>
<evidence type="ECO:0000313" key="11">
    <source>
        <dbReference type="EMBL" id="SFP43503.1"/>
    </source>
</evidence>
<dbReference type="InterPro" id="IPR026259">
    <property type="entry name" value="MauG/Cytc_peroxidase"/>
</dbReference>
<feature type="binding site" description="covalent" evidence="8">
    <location>
        <position position="229"/>
    </location>
    <ligand>
        <name>heme c</name>
        <dbReference type="ChEBI" id="CHEBI:61717"/>
        <label>2</label>
    </ligand>
</feature>
<dbReference type="Pfam" id="PF03150">
    <property type="entry name" value="CCP_MauG"/>
    <property type="match status" value="1"/>
</dbReference>
<feature type="binding site" description="covalent" evidence="8">
    <location>
        <position position="226"/>
    </location>
    <ligand>
        <name>heme c</name>
        <dbReference type="ChEBI" id="CHEBI:61717"/>
        <label>2</label>
    </ligand>
</feature>
<keyword evidence="7 9" id="KW-0408">Iron</keyword>
<evidence type="ECO:0000259" key="10">
    <source>
        <dbReference type="PROSITE" id="PS51007"/>
    </source>
</evidence>
<feature type="binding site" description="covalent" evidence="8">
    <location>
        <position position="82"/>
    </location>
    <ligand>
        <name>heme c</name>
        <dbReference type="ChEBI" id="CHEBI:61717"/>
        <label>1</label>
    </ligand>
</feature>
<organism evidence="11 12">
    <name type="scientific">Hydrogenimonas thermophila</name>
    <dbReference type="NCBI Taxonomy" id="223786"/>
    <lineage>
        <taxon>Bacteria</taxon>
        <taxon>Pseudomonadati</taxon>
        <taxon>Campylobacterota</taxon>
        <taxon>Epsilonproteobacteria</taxon>
        <taxon>Campylobacterales</taxon>
        <taxon>Hydrogenimonadaceae</taxon>
        <taxon>Hydrogenimonas</taxon>
    </lineage>
</organism>
<dbReference type="InterPro" id="IPR036909">
    <property type="entry name" value="Cyt_c-like_dom_sf"/>
</dbReference>
<keyword evidence="12" id="KW-1185">Reference proteome</keyword>
<evidence type="ECO:0000256" key="3">
    <source>
        <dbReference type="ARBA" id="ARBA00022723"/>
    </source>
</evidence>
<proteinExistence type="predicted"/>
<keyword evidence="6" id="KW-0560">Oxidoreductase</keyword>
<evidence type="ECO:0000256" key="6">
    <source>
        <dbReference type="ARBA" id="ARBA00023002"/>
    </source>
</evidence>
<evidence type="ECO:0000256" key="4">
    <source>
        <dbReference type="ARBA" id="ARBA00022729"/>
    </source>
</evidence>
<dbReference type="AlphaFoldDB" id="A0A1I5QB79"/>
<evidence type="ECO:0000256" key="7">
    <source>
        <dbReference type="ARBA" id="ARBA00023004"/>
    </source>
</evidence>
<keyword evidence="4" id="KW-0732">Signal</keyword>
<dbReference type="InterPro" id="IPR051395">
    <property type="entry name" value="Cytochrome_c_Peroxidase/MauG"/>
</dbReference>
<evidence type="ECO:0000256" key="1">
    <source>
        <dbReference type="ARBA" id="ARBA00004418"/>
    </source>
</evidence>
<dbReference type="EMBL" id="FOXB01000019">
    <property type="protein sequence ID" value="SFP43503.1"/>
    <property type="molecule type" value="Genomic_DNA"/>
</dbReference>
<dbReference type="RefSeq" id="WP_092912538.1">
    <property type="nucleotide sequence ID" value="NZ_FOXB01000019.1"/>
</dbReference>
<comment type="subcellular location">
    <subcellularLocation>
        <location evidence="1">Periplasm</location>
    </subcellularLocation>
</comment>
<dbReference type="Gene3D" id="1.10.760.10">
    <property type="entry name" value="Cytochrome c-like domain"/>
    <property type="match status" value="2"/>
</dbReference>
<dbReference type="PROSITE" id="PS51007">
    <property type="entry name" value="CYTC"/>
    <property type="match status" value="2"/>
</dbReference>
<feature type="domain" description="Cytochrome c" evidence="10">
    <location>
        <begin position="212"/>
        <end position="319"/>
    </location>
</feature>
<evidence type="ECO:0000313" key="12">
    <source>
        <dbReference type="Proteomes" id="UP000199227"/>
    </source>
</evidence>
<dbReference type="Proteomes" id="UP000199227">
    <property type="component" value="Unassembled WGS sequence"/>
</dbReference>
<dbReference type="GO" id="GO:0042597">
    <property type="term" value="C:periplasmic space"/>
    <property type="evidence" value="ECO:0007669"/>
    <property type="project" value="UniProtKB-SubCell"/>
</dbReference>
<dbReference type="PANTHER" id="PTHR30600:SF7">
    <property type="entry name" value="CYTOCHROME C PEROXIDASE-RELATED"/>
    <property type="match status" value="1"/>
</dbReference>
<feature type="binding site" description="axial binding residue" evidence="9">
    <location>
        <position position="294"/>
    </location>
    <ligand>
        <name>heme c</name>
        <dbReference type="ChEBI" id="CHEBI:61717"/>
        <label>2</label>
    </ligand>
    <ligandPart>
        <name>Fe</name>
        <dbReference type="ChEBI" id="CHEBI:18248"/>
    </ligandPart>
</feature>
<dbReference type="STRING" id="223786.SAMN05216234_11925"/>
<dbReference type="SUPFAM" id="SSF46626">
    <property type="entry name" value="Cytochrome c"/>
    <property type="match status" value="2"/>
</dbReference>
<feature type="domain" description="Cytochrome c" evidence="10">
    <location>
        <begin position="57"/>
        <end position="167"/>
    </location>
</feature>
<dbReference type="Pfam" id="PF00034">
    <property type="entry name" value="Cytochrom_C"/>
    <property type="match status" value="1"/>
</dbReference>
<dbReference type="OrthoDB" id="9805202at2"/>
<evidence type="ECO:0000256" key="5">
    <source>
        <dbReference type="ARBA" id="ARBA00022764"/>
    </source>
</evidence>
<name>A0A1I5QB79_9BACT</name>
<feature type="binding site" description="axial binding residue" evidence="9">
    <location>
        <position position="230"/>
    </location>
    <ligand>
        <name>heme c</name>
        <dbReference type="ChEBI" id="CHEBI:61717"/>
        <label>2</label>
    </ligand>
    <ligandPart>
        <name>Fe</name>
        <dbReference type="ChEBI" id="CHEBI:18248"/>
    </ligandPart>
</feature>